<proteinExistence type="predicted"/>
<accession>A0A5A7V6Z2</accession>
<protein>
    <submittedName>
        <fullName evidence="2">Uncharacterized protein</fullName>
    </submittedName>
</protein>
<evidence type="ECO:0000256" key="1">
    <source>
        <dbReference type="SAM" id="MobiDB-lite"/>
    </source>
</evidence>
<dbReference type="AlphaFoldDB" id="A0A5A7V6Z2"/>
<gene>
    <name evidence="2" type="ORF">E6C27_scaffold468G001120</name>
</gene>
<dbReference type="EMBL" id="SSTE01003650">
    <property type="protein sequence ID" value="KAA0063010.1"/>
    <property type="molecule type" value="Genomic_DNA"/>
</dbReference>
<name>A0A5A7V6Z2_CUCMM</name>
<dbReference type="Proteomes" id="UP000321393">
    <property type="component" value="Unassembled WGS sequence"/>
</dbReference>
<reference evidence="2 3" key="1">
    <citation type="submission" date="2019-08" db="EMBL/GenBank/DDBJ databases">
        <title>Draft genome sequences of two oriental melons (Cucumis melo L. var makuwa).</title>
        <authorList>
            <person name="Kwon S.-Y."/>
        </authorList>
    </citation>
    <scope>NUCLEOTIDE SEQUENCE [LARGE SCALE GENOMIC DNA]</scope>
    <source>
        <strain evidence="3">cv. SW 3</strain>
        <tissue evidence="2">Leaf</tissue>
    </source>
</reference>
<evidence type="ECO:0000313" key="2">
    <source>
        <dbReference type="EMBL" id="KAA0063010.1"/>
    </source>
</evidence>
<comment type="caution">
    <text evidence="2">The sequence shown here is derived from an EMBL/GenBank/DDBJ whole genome shotgun (WGS) entry which is preliminary data.</text>
</comment>
<organism evidence="2 3">
    <name type="scientific">Cucumis melo var. makuwa</name>
    <name type="common">Oriental melon</name>
    <dbReference type="NCBI Taxonomy" id="1194695"/>
    <lineage>
        <taxon>Eukaryota</taxon>
        <taxon>Viridiplantae</taxon>
        <taxon>Streptophyta</taxon>
        <taxon>Embryophyta</taxon>
        <taxon>Tracheophyta</taxon>
        <taxon>Spermatophyta</taxon>
        <taxon>Magnoliopsida</taxon>
        <taxon>eudicotyledons</taxon>
        <taxon>Gunneridae</taxon>
        <taxon>Pentapetalae</taxon>
        <taxon>rosids</taxon>
        <taxon>fabids</taxon>
        <taxon>Cucurbitales</taxon>
        <taxon>Cucurbitaceae</taxon>
        <taxon>Benincaseae</taxon>
        <taxon>Cucumis</taxon>
    </lineage>
</organism>
<evidence type="ECO:0000313" key="3">
    <source>
        <dbReference type="Proteomes" id="UP000321393"/>
    </source>
</evidence>
<feature type="region of interest" description="Disordered" evidence="1">
    <location>
        <begin position="1"/>
        <end position="25"/>
    </location>
</feature>
<sequence length="96" mass="10456">MASESKKPHSPNPNPKHSHVSNEIRELSPLTTNMCPLELEDNGYGFGNIDNDEFVDNVGPDSGSELQGDDENLGLLMSNIVTPLPRLPASLDRKTV</sequence>